<feature type="transmembrane region" description="Helical" evidence="2">
    <location>
        <begin position="334"/>
        <end position="356"/>
    </location>
</feature>
<reference evidence="3 4" key="1">
    <citation type="submission" date="2017-12" db="EMBL/GenBank/DDBJ databases">
        <title>Genomes of bacteria within cyanobacterial aggregates.</title>
        <authorList>
            <person name="Cai H."/>
        </authorList>
    </citation>
    <scope>NUCLEOTIDE SEQUENCE [LARGE SCALE GENOMIC DNA]</scope>
    <source>
        <strain evidence="3 4">TH16</strain>
        <plasmid evidence="3 4">unnamed1</plasmid>
    </source>
</reference>
<feature type="transmembrane region" description="Helical" evidence="2">
    <location>
        <begin position="391"/>
        <end position="418"/>
    </location>
</feature>
<evidence type="ECO:0000256" key="2">
    <source>
        <dbReference type="SAM" id="Phobius"/>
    </source>
</evidence>
<sequence length="419" mass="46047">MGFPWHPAPCVGTGDCMSDGIESVGAMATAGMAAAAIEGESGRHGHGAHGDCANCGTKLTGSFCHACGQAGHLHRSMLHIVEEFFHGILHFDSKAWRTLPLLAFRPGKLTYDYIHGHRARYVTPMAMFLFSVFVMFMSFSLLGISTNVPVAIPAEEQREALNHARQGLEEARADLAEAEAELAQALSAGEDVKAETKQRDRAQRRLNTAQKSVEAIDTALAAAGVAIVPPTPPKPGEKPAVPDLPKVVTNGPVTTENLSDMLVRNFDEDLNINIGDPELEAKIKKKLKNPELLLYKMQNTAYKFSWLLIPISLPFLWLLFFWKRGVAMYDHAIFSLYSLSFMSLLFIVISLVIKFLPTWEGTIASLILLAPPVHMFFQLRGTYRLSNFGALWRTVALLFITLMTSITFVIFIVSMGVAG</sequence>
<evidence type="ECO:0000313" key="3">
    <source>
        <dbReference type="EMBL" id="AUN33589.1"/>
    </source>
</evidence>
<protein>
    <recommendedName>
        <fullName evidence="5">DUF3667 domain-containing protein</fullName>
    </recommendedName>
</protein>
<feature type="transmembrane region" description="Helical" evidence="2">
    <location>
        <begin position="362"/>
        <end position="379"/>
    </location>
</feature>
<dbReference type="EMBL" id="CP025613">
    <property type="protein sequence ID" value="AUN33589.1"/>
    <property type="molecule type" value="Genomic_DNA"/>
</dbReference>
<keyword evidence="2" id="KW-0472">Membrane</keyword>
<keyword evidence="3" id="KW-0614">Plasmid</keyword>
<dbReference type="InterPro" id="IPR022134">
    <property type="entry name" value="DUF3667"/>
</dbReference>
<organism evidence="3 4">
    <name type="scientific">Niveispirillum cyanobacteriorum</name>
    <dbReference type="NCBI Taxonomy" id="1612173"/>
    <lineage>
        <taxon>Bacteria</taxon>
        <taxon>Pseudomonadati</taxon>
        <taxon>Pseudomonadota</taxon>
        <taxon>Alphaproteobacteria</taxon>
        <taxon>Rhodospirillales</taxon>
        <taxon>Azospirillaceae</taxon>
        <taxon>Niveispirillum</taxon>
    </lineage>
</organism>
<name>A0A2K9NKJ0_9PROT</name>
<keyword evidence="2" id="KW-1133">Transmembrane helix</keyword>
<keyword evidence="2" id="KW-0812">Transmembrane</keyword>
<dbReference type="Proteomes" id="UP000234752">
    <property type="component" value="Plasmid unnamed1"/>
</dbReference>
<feature type="transmembrane region" description="Helical" evidence="2">
    <location>
        <begin position="125"/>
        <end position="144"/>
    </location>
</feature>
<gene>
    <name evidence="3" type="ORF">C0V82_24950</name>
</gene>
<dbReference type="KEGG" id="ncb:C0V82_24950"/>
<keyword evidence="1" id="KW-0175">Coiled coil</keyword>
<proteinExistence type="predicted"/>
<accession>A0A2K9NKJ0</accession>
<dbReference type="Pfam" id="PF12412">
    <property type="entry name" value="DUF3667"/>
    <property type="match status" value="1"/>
</dbReference>
<evidence type="ECO:0000256" key="1">
    <source>
        <dbReference type="SAM" id="Coils"/>
    </source>
</evidence>
<evidence type="ECO:0008006" key="5">
    <source>
        <dbReference type="Google" id="ProtNLM"/>
    </source>
</evidence>
<keyword evidence="4" id="KW-1185">Reference proteome</keyword>
<feature type="transmembrane region" description="Helical" evidence="2">
    <location>
        <begin position="304"/>
        <end position="322"/>
    </location>
</feature>
<dbReference type="AlphaFoldDB" id="A0A2K9NKJ0"/>
<geneLocation type="plasmid" evidence="3 4">
    <name>unnamed1</name>
</geneLocation>
<evidence type="ECO:0000313" key="4">
    <source>
        <dbReference type="Proteomes" id="UP000234752"/>
    </source>
</evidence>
<feature type="coiled-coil region" evidence="1">
    <location>
        <begin position="154"/>
        <end position="212"/>
    </location>
</feature>